<organism evidence="3 4">
    <name type="scientific">Dendryphion nanum</name>
    <dbReference type="NCBI Taxonomy" id="256645"/>
    <lineage>
        <taxon>Eukaryota</taxon>
        <taxon>Fungi</taxon>
        <taxon>Dikarya</taxon>
        <taxon>Ascomycota</taxon>
        <taxon>Pezizomycotina</taxon>
        <taxon>Dothideomycetes</taxon>
        <taxon>Pleosporomycetidae</taxon>
        <taxon>Pleosporales</taxon>
        <taxon>Torulaceae</taxon>
        <taxon>Dendryphion</taxon>
    </lineage>
</organism>
<dbReference type="AlphaFoldDB" id="A0A9P9D3G9"/>
<dbReference type="Gene3D" id="3.40.50.720">
    <property type="entry name" value="NAD(P)-binding Rossmann-like Domain"/>
    <property type="match status" value="1"/>
</dbReference>
<reference evidence="3" key="1">
    <citation type="journal article" date="2021" name="Nat. Commun.">
        <title>Genetic determinants of endophytism in the Arabidopsis root mycobiome.</title>
        <authorList>
            <person name="Mesny F."/>
            <person name="Miyauchi S."/>
            <person name="Thiergart T."/>
            <person name="Pickel B."/>
            <person name="Atanasova L."/>
            <person name="Karlsson M."/>
            <person name="Huettel B."/>
            <person name="Barry K.W."/>
            <person name="Haridas S."/>
            <person name="Chen C."/>
            <person name="Bauer D."/>
            <person name="Andreopoulos W."/>
            <person name="Pangilinan J."/>
            <person name="LaButti K."/>
            <person name="Riley R."/>
            <person name="Lipzen A."/>
            <person name="Clum A."/>
            <person name="Drula E."/>
            <person name="Henrissat B."/>
            <person name="Kohler A."/>
            <person name="Grigoriev I.V."/>
            <person name="Martin F.M."/>
            <person name="Hacquard S."/>
        </authorList>
    </citation>
    <scope>NUCLEOTIDE SEQUENCE</scope>
    <source>
        <strain evidence="3">MPI-CAGE-CH-0243</strain>
    </source>
</reference>
<dbReference type="SUPFAM" id="SSF51735">
    <property type="entry name" value="NAD(P)-binding Rossmann-fold domains"/>
    <property type="match status" value="1"/>
</dbReference>
<evidence type="ECO:0000313" key="4">
    <source>
        <dbReference type="Proteomes" id="UP000700596"/>
    </source>
</evidence>
<evidence type="ECO:0000256" key="1">
    <source>
        <dbReference type="ARBA" id="ARBA00006484"/>
    </source>
</evidence>
<evidence type="ECO:0000313" key="3">
    <source>
        <dbReference type="EMBL" id="KAH7111802.1"/>
    </source>
</evidence>
<dbReference type="EMBL" id="JAGMWT010000023">
    <property type="protein sequence ID" value="KAH7111802.1"/>
    <property type="molecule type" value="Genomic_DNA"/>
</dbReference>
<dbReference type="OrthoDB" id="1933717at2759"/>
<gene>
    <name evidence="3" type="ORF">B0J11DRAFT_447290</name>
</gene>
<dbReference type="InterPro" id="IPR036291">
    <property type="entry name" value="NAD(P)-bd_dom_sf"/>
</dbReference>
<proteinExistence type="inferred from homology"/>
<dbReference type="PANTHER" id="PTHR42901">
    <property type="entry name" value="ALCOHOL DEHYDROGENASE"/>
    <property type="match status" value="1"/>
</dbReference>
<dbReference type="Proteomes" id="UP000700596">
    <property type="component" value="Unassembled WGS sequence"/>
</dbReference>
<sequence>MLLHAAPTQIYHRTAYPSIDPARPELSAKGKIIIITGGGTGIGAETAKYFAKAGAARIGILGRREQPLQETKDDIEKNFSSVEVFAIPTDVTKVSEVEAAFSQIAGDGHIHVLVSNAAVIGALGSVVNIAADEFLAGIVTNLTGNINVTKAFLKHASHNAVLVETNSAAAHLTLAPGCSAYSVAKAATARFYQSLTVEHPQMSFFSIQPGAIETDISREAGYKPVLSLLGQYDDVSLPASFIVWLASSEARFLNGRYLWANWDVDELKARAKEIKDSSLLSFGLVGWPFFRAEE</sequence>
<protein>
    <submittedName>
        <fullName evidence="3">Oxidoreductase</fullName>
    </submittedName>
</protein>
<keyword evidence="2" id="KW-0560">Oxidoreductase</keyword>
<name>A0A9P9D3G9_9PLEO</name>
<dbReference type="CDD" id="cd05233">
    <property type="entry name" value="SDR_c"/>
    <property type="match status" value="1"/>
</dbReference>
<comment type="similarity">
    <text evidence="1">Belongs to the short-chain dehydrogenases/reductases (SDR) family.</text>
</comment>
<evidence type="ECO:0000256" key="2">
    <source>
        <dbReference type="ARBA" id="ARBA00023002"/>
    </source>
</evidence>
<dbReference type="PANTHER" id="PTHR42901:SF1">
    <property type="entry name" value="ALCOHOL DEHYDROGENASE"/>
    <property type="match status" value="1"/>
</dbReference>
<dbReference type="Pfam" id="PF00106">
    <property type="entry name" value="adh_short"/>
    <property type="match status" value="1"/>
</dbReference>
<dbReference type="InterPro" id="IPR002347">
    <property type="entry name" value="SDR_fam"/>
</dbReference>
<dbReference type="GO" id="GO:0016491">
    <property type="term" value="F:oxidoreductase activity"/>
    <property type="evidence" value="ECO:0007669"/>
    <property type="project" value="UniProtKB-KW"/>
</dbReference>
<keyword evidence="4" id="KW-1185">Reference proteome</keyword>
<accession>A0A9P9D3G9</accession>
<dbReference type="PRINTS" id="PR00081">
    <property type="entry name" value="GDHRDH"/>
</dbReference>
<comment type="caution">
    <text evidence="3">The sequence shown here is derived from an EMBL/GenBank/DDBJ whole genome shotgun (WGS) entry which is preliminary data.</text>
</comment>